<dbReference type="Gene3D" id="1.10.3720.10">
    <property type="entry name" value="MetI-like"/>
    <property type="match status" value="2"/>
</dbReference>
<feature type="transmembrane region" description="Helical" evidence="7">
    <location>
        <begin position="433"/>
        <end position="453"/>
    </location>
</feature>
<name>A0ABP7X8S7_9GAMM</name>
<evidence type="ECO:0000256" key="1">
    <source>
        <dbReference type="ARBA" id="ARBA00004651"/>
    </source>
</evidence>
<feature type="transmembrane region" description="Helical" evidence="7">
    <location>
        <begin position="247"/>
        <end position="267"/>
    </location>
</feature>
<dbReference type="PANTHER" id="PTHR30043">
    <property type="entry name" value="PHOSPHONATES TRANSPORT SYSTEM PERMEASE PROTEIN"/>
    <property type="match status" value="1"/>
</dbReference>
<protein>
    <recommendedName>
        <fullName evidence="8">ABC transmembrane type-1 domain-containing protein</fullName>
    </recommendedName>
</protein>
<dbReference type="InterPro" id="IPR000515">
    <property type="entry name" value="MetI-like"/>
</dbReference>
<sequence>MTRPTRFTHSLLKSPKHLSYGLALIAIACVFFADLDISASQASRELLRMGKGLIAPNFWSFSAIANSAFTTLAFALQGMALAVIAGFALALLYRFSVVRAFCAFIRAIHELFWALIFIQLLGLSPLAGLLAIALPYAGILAKIYGELFEETDAAPRNNLLHSSGLSAFFYTTLPLAWRPLRQYTSYRFECAIRSSIVLGFIGLPTLGYHLETALGNGQYNDAAALLYVLLAIVVSLRWWLKKALLPIYLISAFIYLPPAAHISWANITRFFSEDIIPAPLRHPSNTDLSGLSDWLTLLWHQQIAPGVGSTLILSQIALLLTAILSLAWFPLNSQQFFSPLKRNIGDGFLILARTLPEYLLAFIGLLLLGPSMLPAILALGVHNGAIIAHLLGRFSGDLVLRDDACQGRNRYFYEVLPRVYRHFLALLLYRWEVIMRETAILGILGIGTLGFYIDSAFEEFRFDRAMLLILCAALLNMSADGLAHWLRKRLHLNTTAETL</sequence>
<evidence type="ECO:0000256" key="3">
    <source>
        <dbReference type="ARBA" id="ARBA00022475"/>
    </source>
</evidence>
<keyword evidence="10" id="KW-1185">Reference proteome</keyword>
<proteinExistence type="predicted"/>
<evidence type="ECO:0000313" key="9">
    <source>
        <dbReference type="EMBL" id="GAA4105769.1"/>
    </source>
</evidence>
<dbReference type="InterPro" id="IPR035906">
    <property type="entry name" value="MetI-like_sf"/>
</dbReference>
<keyword evidence="4 7" id="KW-0812">Transmembrane</keyword>
<accession>A0ABP7X8S7</accession>
<keyword evidence="3" id="KW-1003">Cell membrane</keyword>
<dbReference type="PROSITE" id="PS50928">
    <property type="entry name" value="ABC_TM1"/>
    <property type="match status" value="1"/>
</dbReference>
<keyword evidence="5 7" id="KW-1133">Transmembrane helix</keyword>
<keyword evidence="6 7" id="KW-0472">Membrane</keyword>
<dbReference type="EMBL" id="BAABDM010000012">
    <property type="protein sequence ID" value="GAA4105769.1"/>
    <property type="molecule type" value="Genomic_DNA"/>
</dbReference>
<keyword evidence="2" id="KW-0813">Transport</keyword>
<comment type="caution">
    <text evidence="9">The sequence shown here is derived from an EMBL/GenBank/DDBJ whole genome shotgun (WGS) entry which is preliminary data.</text>
</comment>
<dbReference type="PROSITE" id="PS51257">
    <property type="entry name" value="PROKAR_LIPOPROTEIN"/>
    <property type="match status" value="1"/>
</dbReference>
<feature type="transmembrane region" description="Helical" evidence="7">
    <location>
        <begin position="465"/>
        <end position="486"/>
    </location>
</feature>
<feature type="domain" description="ABC transmembrane type-1" evidence="8">
    <location>
        <begin position="68"/>
        <end position="238"/>
    </location>
</feature>
<evidence type="ECO:0000259" key="8">
    <source>
        <dbReference type="PROSITE" id="PS50928"/>
    </source>
</evidence>
<feature type="transmembrane region" description="Helical" evidence="7">
    <location>
        <begin position="82"/>
        <end position="105"/>
    </location>
</feature>
<feature type="transmembrane region" description="Helical" evidence="7">
    <location>
        <begin position="159"/>
        <end position="178"/>
    </location>
</feature>
<gene>
    <name evidence="9" type="ORF">GCM10022414_35670</name>
</gene>
<feature type="transmembrane region" description="Helical" evidence="7">
    <location>
        <begin position="303"/>
        <end position="329"/>
    </location>
</feature>
<dbReference type="SUPFAM" id="SSF161098">
    <property type="entry name" value="MetI-like"/>
    <property type="match status" value="2"/>
</dbReference>
<evidence type="ECO:0000256" key="5">
    <source>
        <dbReference type="ARBA" id="ARBA00022989"/>
    </source>
</evidence>
<feature type="transmembrane region" description="Helical" evidence="7">
    <location>
        <begin position="222"/>
        <end position="240"/>
    </location>
</feature>
<feature type="transmembrane region" description="Helical" evidence="7">
    <location>
        <begin position="190"/>
        <end position="210"/>
    </location>
</feature>
<evidence type="ECO:0000256" key="4">
    <source>
        <dbReference type="ARBA" id="ARBA00022692"/>
    </source>
</evidence>
<reference evidence="10" key="1">
    <citation type="journal article" date="2019" name="Int. J. Syst. Evol. Microbiol.">
        <title>The Global Catalogue of Microorganisms (GCM) 10K type strain sequencing project: providing services to taxonomists for standard genome sequencing and annotation.</title>
        <authorList>
            <consortium name="The Broad Institute Genomics Platform"/>
            <consortium name="The Broad Institute Genome Sequencing Center for Infectious Disease"/>
            <person name="Wu L."/>
            <person name="Ma J."/>
        </authorList>
    </citation>
    <scope>NUCLEOTIDE SEQUENCE [LARGE SCALE GENOMIC DNA]</scope>
    <source>
        <strain evidence="10">JCM 17304</strain>
    </source>
</reference>
<feature type="transmembrane region" description="Helical" evidence="7">
    <location>
        <begin position="112"/>
        <end position="139"/>
    </location>
</feature>
<evidence type="ECO:0000256" key="2">
    <source>
        <dbReference type="ARBA" id="ARBA00022448"/>
    </source>
</evidence>
<feature type="transmembrane region" description="Helical" evidence="7">
    <location>
        <begin position="20"/>
        <end position="37"/>
    </location>
</feature>
<dbReference type="PANTHER" id="PTHR30043:SF1">
    <property type="entry name" value="ABC TRANSPORT SYSTEM PERMEASE PROTEIN P69"/>
    <property type="match status" value="1"/>
</dbReference>
<evidence type="ECO:0000313" key="10">
    <source>
        <dbReference type="Proteomes" id="UP001500392"/>
    </source>
</evidence>
<dbReference type="Proteomes" id="UP001500392">
    <property type="component" value="Unassembled WGS sequence"/>
</dbReference>
<comment type="subcellular location">
    <subcellularLocation>
        <location evidence="1">Cell membrane</location>
        <topology evidence="1">Multi-pass membrane protein</topology>
    </subcellularLocation>
</comment>
<dbReference type="RefSeq" id="WP_344938692.1">
    <property type="nucleotide sequence ID" value="NZ_BAABDM010000012.1"/>
</dbReference>
<evidence type="ECO:0000256" key="6">
    <source>
        <dbReference type="ARBA" id="ARBA00023136"/>
    </source>
</evidence>
<organism evidence="9 10">
    <name type="scientific">Zhongshania borealis</name>
    <dbReference type="NCBI Taxonomy" id="889488"/>
    <lineage>
        <taxon>Bacteria</taxon>
        <taxon>Pseudomonadati</taxon>
        <taxon>Pseudomonadota</taxon>
        <taxon>Gammaproteobacteria</taxon>
        <taxon>Cellvibrionales</taxon>
        <taxon>Spongiibacteraceae</taxon>
        <taxon>Zhongshania</taxon>
    </lineage>
</organism>
<evidence type="ECO:0000256" key="7">
    <source>
        <dbReference type="SAM" id="Phobius"/>
    </source>
</evidence>